<protein>
    <submittedName>
        <fullName evidence="1">Uncharacterized protein</fullName>
    </submittedName>
</protein>
<dbReference type="OrthoDB" id="2607182at2"/>
<evidence type="ECO:0000313" key="2">
    <source>
        <dbReference type="Proteomes" id="UP000242949"/>
    </source>
</evidence>
<dbReference type="STRING" id="1612202.SAMN05421734_101231"/>
<keyword evidence="2" id="KW-1185">Reference proteome</keyword>
<dbReference type="EMBL" id="FMYI01000001">
    <property type="protein sequence ID" value="SDB82609.1"/>
    <property type="molecule type" value="Genomic_DNA"/>
</dbReference>
<reference evidence="2" key="1">
    <citation type="submission" date="2016-09" db="EMBL/GenBank/DDBJ databases">
        <authorList>
            <person name="Varghese N."/>
            <person name="Submissions S."/>
        </authorList>
    </citation>
    <scope>NUCLEOTIDE SEQUENCE [LARGE SCALE GENOMIC DNA]</scope>
    <source>
        <strain evidence="2">S5</strain>
    </source>
</reference>
<proteinExistence type="predicted"/>
<name>A0A1G6GL18_9BACI</name>
<accession>A0A1G6GL18</accession>
<gene>
    <name evidence="1" type="ORF">SAMN05421734_101231</name>
</gene>
<organism evidence="1 2">
    <name type="scientific">Pelagirhabdus alkalitolerans</name>
    <dbReference type="NCBI Taxonomy" id="1612202"/>
    <lineage>
        <taxon>Bacteria</taxon>
        <taxon>Bacillati</taxon>
        <taxon>Bacillota</taxon>
        <taxon>Bacilli</taxon>
        <taxon>Bacillales</taxon>
        <taxon>Bacillaceae</taxon>
        <taxon>Pelagirhabdus</taxon>
    </lineage>
</organism>
<evidence type="ECO:0000313" key="1">
    <source>
        <dbReference type="EMBL" id="SDB82609.1"/>
    </source>
</evidence>
<dbReference type="AlphaFoldDB" id="A0A1G6GL18"/>
<sequence length="117" mass="12991">MKNVQVFVKDENEAEDLKTKLAKYNTEDIRVEKLVDDDLIDFVVPFVPSGTAGVDNAFTGTGTSHAVAFTELSEEEKKAARDKDTILAFKVAEKDLKEVVAEIQEAGGYLDRNFFDS</sequence>
<dbReference type="RefSeq" id="WP_090792035.1">
    <property type="nucleotide sequence ID" value="NZ_FMYI01000001.1"/>
</dbReference>
<dbReference type="Proteomes" id="UP000242949">
    <property type="component" value="Unassembled WGS sequence"/>
</dbReference>